<evidence type="ECO:0000313" key="2">
    <source>
        <dbReference type="EMBL" id="KAA1036589.1"/>
    </source>
</evidence>
<sequence length="278" mass="32155">MLTERQQAEYYKAAAGFAGERKFFQMIESLQECIVLWDVALDWQYKGSAQFDFLVIHGSRLIHYDVKNVKGHYVLTGDNLKSSFGYLMKNPLGQLLRADGILKAHADSYSSHYEVESYVVFINEDFHFSGNNDNEHWLFPGQLKRHLRELERANHLKHDNIGLGNYLLSCHNPHDHILPVKSEFSAVARGMKCPQCCKLVEVTFKGRRKFRCPLCSRTTLYHALLEYNLTELYYLKGSPFHLKEAMAWCGNPSRASVYRVLKSKFKSTGHTKGTKYYL</sequence>
<gene>
    <name evidence="2" type="ORF">ERX35_010590</name>
</gene>
<dbReference type="InterPro" id="IPR011528">
    <property type="entry name" value="NERD"/>
</dbReference>
<comment type="caution">
    <text evidence="2">The sequence shown here is derived from an EMBL/GenBank/DDBJ whole genome shotgun (WGS) entry which is preliminary data.</text>
</comment>
<dbReference type="RefSeq" id="WP_149459863.1">
    <property type="nucleotide sequence ID" value="NZ_SCWC02000011.1"/>
</dbReference>
<dbReference type="EMBL" id="SCWC02000011">
    <property type="protein sequence ID" value="KAA1036589.1"/>
    <property type="molecule type" value="Genomic_DNA"/>
</dbReference>
<name>A0ABQ6R6D0_9STAP</name>
<protein>
    <submittedName>
        <fullName evidence="2">NERD domain-containing protein</fullName>
    </submittedName>
</protein>
<keyword evidence="3" id="KW-1185">Reference proteome</keyword>
<proteinExistence type="predicted"/>
<evidence type="ECO:0000259" key="1">
    <source>
        <dbReference type="Pfam" id="PF08378"/>
    </source>
</evidence>
<accession>A0ABQ6R6D0</accession>
<feature type="domain" description="NERD" evidence="1">
    <location>
        <begin position="16"/>
        <end position="122"/>
    </location>
</feature>
<organism evidence="2 3">
    <name type="scientific">Macrococcus equipercicus</name>
    <dbReference type="NCBI Taxonomy" id="69967"/>
    <lineage>
        <taxon>Bacteria</taxon>
        <taxon>Bacillati</taxon>
        <taxon>Bacillota</taxon>
        <taxon>Bacilli</taxon>
        <taxon>Bacillales</taxon>
        <taxon>Staphylococcaceae</taxon>
        <taxon>Macrococcus</taxon>
    </lineage>
</organism>
<evidence type="ECO:0000313" key="3">
    <source>
        <dbReference type="Proteomes" id="UP000295735"/>
    </source>
</evidence>
<reference evidence="2 3" key="1">
    <citation type="submission" date="2019-09" db="EMBL/GenBank/DDBJ databases">
        <authorList>
            <person name="Mazhar S."/>
            <person name="Altermann E."/>
            <person name="Hill C."/>
            <person name="Mcauliffe O."/>
        </authorList>
    </citation>
    <scope>NUCLEOTIDE SEQUENCE [LARGE SCALE GENOMIC DNA]</scope>
    <source>
        <strain evidence="2 3">ATCC 51831</strain>
    </source>
</reference>
<dbReference type="Proteomes" id="UP000295735">
    <property type="component" value="Unassembled WGS sequence"/>
</dbReference>
<dbReference type="Pfam" id="PF08378">
    <property type="entry name" value="NERD"/>
    <property type="match status" value="1"/>
</dbReference>